<proteinExistence type="predicted"/>
<sequence>MTISETATAEQLNYVNYVMHGFLPPHMRANKGSKEHQQQQQQQQQTMNSMRKWNWLPPANNNNNNNSNNNISNISNVTWMNQKGELRLSEEKTQSCVSPAMSQNGMEKDEMKWNSDNSSTCSEHESRCYSKSDGNISSITEVSIMNDGNSPRYVTISSNTYKETNHGHNTNTNTNTNTNINTYGIAKRGGSSSITTHSPHWPVQSATMAALSPPYAQTTYNNHIPISNGVLPNAFTDHYANSSPTYLCSQHWMTIVIVPQNPVPENVKEINAGLCWDFD</sequence>
<feature type="region of interest" description="Disordered" evidence="1">
    <location>
        <begin position="25"/>
        <end position="73"/>
    </location>
</feature>
<comment type="caution">
    <text evidence="2">The sequence shown here is derived from an EMBL/GenBank/DDBJ whole genome shotgun (WGS) entry which is preliminary data.</text>
</comment>
<accession>X6N9A7</accession>
<dbReference type="AlphaFoldDB" id="X6N9A7"/>
<protein>
    <submittedName>
        <fullName evidence="2">Uncharacterized protein</fullName>
    </submittedName>
</protein>
<feature type="region of interest" description="Disordered" evidence="1">
    <location>
        <begin position="110"/>
        <end position="131"/>
    </location>
</feature>
<name>X6N9A7_RETFI</name>
<evidence type="ECO:0000256" key="1">
    <source>
        <dbReference type="SAM" id="MobiDB-lite"/>
    </source>
</evidence>
<dbReference type="EMBL" id="ASPP01010683">
    <property type="protein sequence ID" value="ETO22493.1"/>
    <property type="molecule type" value="Genomic_DNA"/>
</dbReference>
<feature type="compositionally biased region" description="Low complexity" evidence="1">
    <location>
        <begin position="60"/>
        <end position="73"/>
    </location>
</feature>
<keyword evidence="3" id="KW-1185">Reference proteome</keyword>
<evidence type="ECO:0000313" key="2">
    <source>
        <dbReference type="EMBL" id="ETO22493.1"/>
    </source>
</evidence>
<dbReference type="Proteomes" id="UP000023152">
    <property type="component" value="Unassembled WGS sequence"/>
</dbReference>
<organism evidence="2 3">
    <name type="scientific">Reticulomyxa filosa</name>
    <dbReference type="NCBI Taxonomy" id="46433"/>
    <lineage>
        <taxon>Eukaryota</taxon>
        <taxon>Sar</taxon>
        <taxon>Rhizaria</taxon>
        <taxon>Retaria</taxon>
        <taxon>Foraminifera</taxon>
        <taxon>Monothalamids</taxon>
        <taxon>Reticulomyxidae</taxon>
        <taxon>Reticulomyxa</taxon>
    </lineage>
</organism>
<evidence type="ECO:0000313" key="3">
    <source>
        <dbReference type="Proteomes" id="UP000023152"/>
    </source>
</evidence>
<reference evidence="2 3" key="1">
    <citation type="journal article" date="2013" name="Curr. Biol.">
        <title>The Genome of the Foraminiferan Reticulomyxa filosa.</title>
        <authorList>
            <person name="Glockner G."/>
            <person name="Hulsmann N."/>
            <person name="Schleicher M."/>
            <person name="Noegel A.A."/>
            <person name="Eichinger L."/>
            <person name="Gallinger C."/>
            <person name="Pawlowski J."/>
            <person name="Sierra R."/>
            <person name="Euteneuer U."/>
            <person name="Pillet L."/>
            <person name="Moustafa A."/>
            <person name="Platzer M."/>
            <person name="Groth M."/>
            <person name="Szafranski K."/>
            <person name="Schliwa M."/>
        </authorList>
    </citation>
    <scope>NUCLEOTIDE SEQUENCE [LARGE SCALE GENOMIC DNA]</scope>
</reference>
<gene>
    <name evidence="2" type="ORF">RFI_14709</name>
</gene>